<keyword evidence="7" id="KW-1185">Reference proteome</keyword>
<evidence type="ECO:0000313" key="6">
    <source>
        <dbReference type="EMBL" id="TFE83776.1"/>
    </source>
</evidence>
<evidence type="ECO:0000259" key="5">
    <source>
        <dbReference type="PROSITE" id="PS50975"/>
    </source>
</evidence>
<accession>A0A4Y8PSH8</accession>
<feature type="domain" description="ATP-grasp" evidence="5">
    <location>
        <begin position="121"/>
        <end position="314"/>
    </location>
</feature>
<dbReference type="GO" id="GO:0005524">
    <property type="term" value="F:ATP binding"/>
    <property type="evidence" value="ECO:0007669"/>
    <property type="project" value="UniProtKB-UniRule"/>
</dbReference>
<dbReference type="InterPro" id="IPR011761">
    <property type="entry name" value="ATP-grasp"/>
</dbReference>
<dbReference type="PROSITE" id="PS50975">
    <property type="entry name" value="ATP_GRASP"/>
    <property type="match status" value="1"/>
</dbReference>
<dbReference type="EMBL" id="MYFO01000043">
    <property type="protein sequence ID" value="TFE83776.1"/>
    <property type="molecule type" value="Genomic_DNA"/>
</dbReference>
<sequence>MRTGGSAMAKENIVLLSRASFDVLKKDDQILDVLADYDVFYMFSLRSSHLPPKSAVKELHVIELKGNEEYIASLIELINNNNKLSYIVSTSEQDLLPSAYARERLGLPGLTVQQSEYFRDKVAMKNGLIGKVPFPDFIDTHEFNEIRNFFQTYKKIIMKPKRGTGSQDCYVIHNLEELEQVLHTVQGQQSGFFIEQFLDMPIYHFDALVRDGKMMFATIGRYDHPPLNYSDFDWLITTISNEPTELYLKTSEMLLKVIDSYGVRDGVFHMEVFADDQEVYFGEIAARPAGGGIPEAIYQTWGVHLFEEHVRLQLQLAARFESDKVFPVKYAGNMLYLPSRSGVVSNFDAAPLLSNPLVKSVTQHVENGQQVGQVRYSADTIFTAAIAADTPDELDAAIKHVKNNTFVIIS</sequence>
<dbReference type="OrthoDB" id="2210549at2"/>
<keyword evidence="3 4" id="KW-0067">ATP-binding</keyword>
<evidence type="ECO:0000256" key="3">
    <source>
        <dbReference type="ARBA" id="ARBA00022840"/>
    </source>
</evidence>
<organism evidence="6 7">
    <name type="scientific">Paenibacillus athensensis</name>
    <dbReference type="NCBI Taxonomy" id="1967502"/>
    <lineage>
        <taxon>Bacteria</taxon>
        <taxon>Bacillati</taxon>
        <taxon>Bacillota</taxon>
        <taxon>Bacilli</taxon>
        <taxon>Bacillales</taxon>
        <taxon>Paenibacillaceae</taxon>
        <taxon>Paenibacillus</taxon>
    </lineage>
</organism>
<dbReference type="InterPro" id="IPR052032">
    <property type="entry name" value="ATP-dep_AA_Ligase"/>
</dbReference>
<dbReference type="GO" id="GO:0046872">
    <property type="term" value="F:metal ion binding"/>
    <property type="evidence" value="ECO:0007669"/>
    <property type="project" value="InterPro"/>
</dbReference>
<dbReference type="SUPFAM" id="SSF56059">
    <property type="entry name" value="Glutathione synthetase ATP-binding domain-like"/>
    <property type="match status" value="1"/>
</dbReference>
<comment type="caution">
    <text evidence="6">The sequence shown here is derived from an EMBL/GenBank/DDBJ whole genome shotgun (WGS) entry which is preliminary data.</text>
</comment>
<gene>
    <name evidence="6" type="ORF">B5M42_22120</name>
</gene>
<evidence type="ECO:0000256" key="1">
    <source>
        <dbReference type="ARBA" id="ARBA00022598"/>
    </source>
</evidence>
<protein>
    <recommendedName>
        <fullName evidence="5">ATP-grasp domain-containing protein</fullName>
    </recommendedName>
</protein>
<reference evidence="6 7" key="1">
    <citation type="submission" date="2017-03" db="EMBL/GenBank/DDBJ databases">
        <title>Isolation of Levoglucosan Utilizing Bacteria.</title>
        <authorList>
            <person name="Arya A.S."/>
        </authorList>
    </citation>
    <scope>NUCLEOTIDE SEQUENCE [LARGE SCALE GENOMIC DNA]</scope>
    <source>
        <strain evidence="6 7">MEC069</strain>
    </source>
</reference>
<evidence type="ECO:0000313" key="7">
    <source>
        <dbReference type="Proteomes" id="UP000298246"/>
    </source>
</evidence>
<proteinExistence type="predicted"/>
<dbReference type="Proteomes" id="UP000298246">
    <property type="component" value="Unassembled WGS sequence"/>
</dbReference>
<name>A0A4Y8PSH8_9BACL</name>
<keyword evidence="2 4" id="KW-0547">Nucleotide-binding</keyword>
<dbReference type="PANTHER" id="PTHR43585:SF2">
    <property type="entry name" value="ATP-GRASP ENZYME FSQD"/>
    <property type="match status" value="1"/>
</dbReference>
<dbReference type="GO" id="GO:0016874">
    <property type="term" value="F:ligase activity"/>
    <property type="evidence" value="ECO:0007669"/>
    <property type="project" value="UniProtKB-KW"/>
</dbReference>
<dbReference type="AlphaFoldDB" id="A0A4Y8PSH8"/>
<dbReference type="PANTHER" id="PTHR43585">
    <property type="entry name" value="FUMIPYRROLE BIOSYNTHESIS PROTEIN C"/>
    <property type="match status" value="1"/>
</dbReference>
<dbReference type="Gene3D" id="3.30.470.20">
    <property type="entry name" value="ATP-grasp fold, B domain"/>
    <property type="match status" value="1"/>
</dbReference>
<evidence type="ECO:0000256" key="4">
    <source>
        <dbReference type="PROSITE-ProRule" id="PRU00409"/>
    </source>
</evidence>
<evidence type="ECO:0000256" key="2">
    <source>
        <dbReference type="ARBA" id="ARBA00022741"/>
    </source>
</evidence>
<dbReference type="Gene3D" id="3.40.50.20">
    <property type="match status" value="1"/>
</dbReference>
<keyword evidence="1" id="KW-0436">Ligase</keyword>
<dbReference type="Pfam" id="PF13535">
    <property type="entry name" value="ATP-grasp_4"/>
    <property type="match status" value="1"/>
</dbReference>